<dbReference type="EMBL" id="ML996142">
    <property type="protein sequence ID" value="KAF2734890.1"/>
    <property type="molecule type" value="Genomic_DNA"/>
</dbReference>
<accession>A0A9P4R0M4</accession>
<dbReference type="Pfam" id="PF00067">
    <property type="entry name" value="p450"/>
    <property type="match status" value="1"/>
</dbReference>
<dbReference type="PRINTS" id="PR00465">
    <property type="entry name" value="EP450IV"/>
</dbReference>
<dbReference type="GO" id="GO:0005506">
    <property type="term" value="F:iron ion binding"/>
    <property type="evidence" value="ECO:0007669"/>
    <property type="project" value="InterPro"/>
</dbReference>
<keyword evidence="6" id="KW-0560">Oxidoreductase</keyword>
<comment type="cofactor">
    <cofactor evidence="1 5">
        <name>heme</name>
        <dbReference type="ChEBI" id="CHEBI:30413"/>
    </cofactor>
</comment>
<dbReference type="PANTHER" id="PTHR24305:SF166">
    <property type="entry name" value="CYTOCHROME P450 12A4, MITOCHONDRIAL-RELATED"/>
    <property type="match status" value="1"/>
</dbReference>
<dbReference type="PRINTS" id="PR00385">
    <property type="entry name" value="P450"/>
</dbReference>
<evidence type="ECO:0000256" key="1">
    <source>
        <dbReference type="ARBA" id="ARBA00001971"/>
    </source>
</evidence>
<dbReference type="InterPro" id="IPR017972">
    <property type="entry name" value="Cyt_P450_CS"/>
</dbReference>
<dbReference type="GO" id="GO:0004497">
    <property type="term" value="F:monooxygenase activity"/>
    <property type="evidence" value="ECO:0007669"/>
    <property type="project" value="UniProtKB-KW"/>
</dbReference>
<evidence type="ECO:0000256" key="3">
    <source>
        <dbReference type="ARBA" id="ARBA00022723"/>
    </source>
</evidence>
<keyword evidence="6" id="KW-0503">Monooxygenase</keyword>
<evidence type="ECO:0000313" key="8">
    <source>
        <dbReference type="Proteomes" id="UP000799444"/>
    </source>
</evidence>
<keyword evidence="5 6" id="KW-0349">Heme</keyword>
<evidence type="ECO:0000313" key="7">
    <source>
        <dbReference type="EMBL" id="KAF2734890.1"/>
    </source>
</evidence>
<keyword evidence="8" id="KW-1185">Reference proteome</keyword>
<feature type="binding site" description="axial binding residue" evidence="5">
    <location>
        <position position="444"/>
    </location>
    <ligand>
        <name>heme</name>
        <dbReference type="ChEBI" id="CHEBI:30413"/>
    </ligand>
    <ligandPart>
        <name>Fe</name>
        <dbReference type="ChEBI" id="CHEBI:18248"/>
    </ligandPart>
</feature>
<gene>
    <name evidence="7" type="ORF">EJ04DRAFT_436229</name>
</gene>
<evidence type="ECO:0000256" key="2">
    <source>
        <dbReference type="ARBA" id="ARBA00010617"/>
    </source>
</evidence>
<dbReference type="InterPro" id="IPR001128">
    <property type="entry name" value="Cyt_P450"/>
</dbReference>
<keyword evidence="4 5" id="KW-0408">Iron</keyword>
<keyword evidence="3 5" id="KW-0479">Metal-binding</keyword>
<comment type="similarity">
    <text evidence="2 6">Belongs to the cytochrome P450 family.</text>
</comment>
<dbReference type="PANTHER" id="PTHR24305">
    <property type="entry name" value="CYTOCHROME P450"/>
    <property type="match status" value="1"/>
</dbReference>
<evidence type="ECO:0000256" key="6">
    <source>
        <dbReference type="RuleBase" id="RU000461"/>
    </source>
</evidence>
<sequence>MCVLYATLIFPFYRSNLRHLPTPPGNFLLGHTLSFVLASSANALPLRFMRSALDAPLIRILHAFGSEWVLVNGVEATREIWQSNVRAFKRPDFFKKAIVEIAGVGMVGLEGEAHRVERRAFAVPFSLGGIKKLVPLFNAKAAQLSSRIKTLVRRSNGEPIDAHGIFTKTALEVVGLATLGVEVDSLSIGGYTFADLYHRILDPPPLGQIIFAINLFIPIRHWLPLQENRKFVQANQCLSIMLQRVISERKHEICALSRNAGVEDNSQTKDDRTDFLSFMIRENQWSEEEILGHLLSFMSAGHDTSALALTWATLTLCLHPSMQSRLRAEIQANLPANGRPSYTNLESLPFLNAFIKEVLRCFAPITFNPRTPINDTFVCGTLIPAGTPLLLSPQVLNFNPTIWGPDAETFDPERWMPGDERADMFPLSRDPFAMASFGYGPRICIGKAFAVAEIKSVIVEMVSKFEVVRGWDERGKKMMGRDLVKSVGDEDVFGGVEVKNFMTLKPKEGVWVNFRALDD</sequence>
<reference evidence="7" key="1">
    <citation type="journal article" date="2020" name="Stud. Mycol.">
        <title>101 Dothideomycetes genomes: a test case for predicting lifestyles and emergence of pathogens.</title>
        <authorList>
            <person name="Haridas S."/>
            <person name="Albert R."/>
            <person name="Binder M."/>
            <person name="Bloem J."/>
            <person name="Labutti K."/>
            <person name="Salamov A."/>
            <person name="Andreopoulos B."/>
            <person name="Baker S."/>
            <person name="Barry K."/>
            <person name="Bills G."/>
            <person name="Bluhm B."/>
            <person name="Cannon C."/>
            <person name="Castanera R."/>
            <person name="Culley D."/>
            <person name="Daum C."/>
            <person name="Ezra D."/>
            <person name="Gonzalez J."/>
            <person name="Henrissat B."/>
            <person name="Kuo A."/>
            <person name="Liang C."/>
            <person name="Lipzen A."/>
            <person name="Lutzoni F."/>
            <person name="Magnuson J."/>
            <person name="Mondo S."/>
            <person name="Nolan M."/>
            <person name="Ohm R."/>
            <person name="Pangilinan J."/>
            <person name="Park H.-J."/>
            <person name="Ramirez L."/>
            <person name="Alfaro M."/>
            <person name="Sun H."/>
            <person name="Tritt A."/>
            <person name="Yoshinaga Y."/>
            <person name="Zwiers L.-H."/>
            <person name="Turgeon B."/>
            <person name="Goodwin S."/>
            <person name="Spatafora J."/>
            <person name="Crous P."/>
            <person name="Grigoriev I."/>
        </authorList>
    </citation>
    <scope>NUCLEOTIDE SEQUENCE</scope>
    <source>
        <strain evidence="7">CBS 125425</strain>
    </source>
</reference>
<protein>
    <submittedName>
        <fullName evidence="7">Cytochrome P450</fullName>
    </submittedName>
</protein>
<organism evidence="7 8">
    <name type="scientific">Polyplosphaeria fusca</name>
    <dbReference type="NCBI Taxonomy" id="682080"/>
    <lineage>
        <taxon>Eukaryota</taxon>
        <taxon>Fungi</taxon>
        <taxon>Dikarya</taxon>
        <taxon>Ascomycota</taxon>
        <taxon>Pezizomycotina</taxon>
        <taxon>Dothideomycetes</taxon>
        <taxon>Pleosporomycetidae</taxon>
        <taxon>Pleosporales</taxon>
        <taxon>Tetraplosphaeriaceae</taxon>
        <taxon>Polyplosphaeria</taxon>
    </lineage>
</organism>
<dbReference type="Gene3D" id="1.10.630.10">
    <property type="entry name" value="Cytochrome P450"/>
    <property type="match status" value="1"/>
</dbReference>
<dbReference type="AlphaFoldDB" id="A0A9P4R0M4"/>
<evidence type="ECO:0000256" key="4">
    <source>
        <dbReference type="ARBA" id="ARBA00023004"/>
    </source>
</evidence>
<dbReference type="PROSITE" id="PS00086">
    <property type="entry name" value="CYTOCHROME_P450"/>
    <property type="match status" value="1"/>
</dbReference>
<dbReference type="SUPFAM" id="SSF48264">
    <property type="entry name" value="Cytochrome P450"/>
    <property type="match status" value="1"/>
</dbReference>
<dbReference type="InterPro" id="IPR036396">
    <property type="entry name" value="Cyt_P450_sf"/>
</dbReference>
<name>A0A9P4R0M4_9PLEO</name>
<dbReference type="GO" id="GO:0016705">
    <property type="term" value="F:oxidoreductase activity, acting on paired donors, with incorporation or reduction of molecular oxygen"/>
    <property type="evidence" value="ECO:0007669"/>
    <property type="project" value="InterPro"/>
</dbReference>
<dbReference type="InterPro" id="IPR002403">
    <property type="entry name" value="Cyt_P450_E_grp-IV"/>
</dbReference>
<comment type="caution">
    <text evidence="7">The sequence shown here is derived from an EMBL/GenBank/DDBJ whole genome shotgun (WGS) entry which is preliminary data.</text>
</comment>
<dbReference type="OrthoDB" id="1470350at2759"/>
<dbReference type="Proteomes" id="UP000799444">
    <property type="component" value="Unassembled WGS sequence"/>
</dbReference>
<dbReference type="InterPro" id="IPR050121">
    <property type="entry name" value="Cytochrome_P450_monoxygenase"/>
</dbReference>
<dbReference type="GO" id="GO:0020037">
    <property type="term" value="F:heme binding"/>
    <property type="evidence" value="ECO:0007669"/>
    <property type="project" value="InterPro"/>
</dbReference>
<evidence type="ECO:0000256" key="5">
    <source>
        <dbReference type="PIRSR" id="PIRSR602403-1"/>
    </source>
</evidence>
<proteinExistence type="inferred from homology"/>